<evidence type="ECO:0000256" key="8">
    <source>
        <dbReference type="ARBA" id="ARBA00023134"/>
    </source>
</evidence>
<evidence type="ECO:0000259" key="11">
    <source>
        <dbReference type="PROSITE" id="PS51710"/>
    </source>
</evidence>
<evidence type="ECO:0000259" key="12">
    <source>
        <dbReference type="PROSITE" id="PS51881"/>
    </source>
</evidence>
<dbReference type="PROSITE" id="PS51710">
    <property type="entry name" value="G_OBG"/>
    <property type="match status" value="1"/>
</dbReference>
<dbReference type="EC" id="3.6.5.-" evidence="9"/>
<feature type="domain" description="OCT" evidence="12">
    <location>
        <begin position="350"/>
        <end position="427"/>
    </location>
</feature>
<dbReference type="InterPro" id="IPR036346">
    <property type="entry name" value="GTP-bd_prot_GTP1/OBG_C_sf"/>
</dbReference>
<evidence type="ECO:0000256" key="9">
    <source>
        <dbReference type="HAMAP-Rule" id="MF_01454"/>
    </source>
</evidence>
<dbReference type="EMBL" id="QZAA01000107">
    <property type="protein sequence ID" value="RQD76830.1"/>
    <property type="molecule type" value="Genomic_DNA"/>
</dbReference>
<dbReference type="Gene3D" id="3.30.300.350">
    <property type="entry name" value="GTP-binding protein OBG, C-terminal domain"/>
    <property type="match status" value="1"/>
</dbReference>
<organism evidence="14 15">
    <name type="scientific">Candidatus Syntrophonatronum acetioxidans</name>
    <dbReference type="NCBI Taxonomy" id="1795816"/>
    <lineage>
        <taxon>Bacteria</taxon>
        <taxon>Bacillati</taxon>
        <taxon>Bacillota</taxon>
        <taxon>Clostridia</taxon>
        <taxon>Eubacteriales</taxon>
        <taxon>Syntrophomonadaceae</taxon>
        <taxon>Candidatus Syntrophonatronum</taxon>
    </lineage>
</organism>
<evidence type="ECO:0000256" key="7">
    <source>
        <dbReference type="ARBA" id="ARBA00022842"/>
    </source>
</evidence>
<dbReference type="InterPro" id="IPR045086">
    <property type="entry name" value="OBG_GTPase"/>
</dbReference>
<dbReference type="NCBIfam" id="NF008954">
    <property type="entry name" value="PRK12296.1"/>
    <property type="match status" value="1"/>
</dbReference>
<dbReference type="PROSITE" id="PS51883">
    <property type="entry name" value="OBG"/>
    <property type="match status" value="1"/>
</dbReference>
<feature type="binding site" evidence="9">
    <location>
        <position position="172"/>
    </location>
    <ligand>
        <name>Mg(2+)</name>
        <dbReference type="ChEBI" id="CHEBI:18420"/>
    </ligand>
</feature>
<dbReference type="NCBIfam" id="NF008956">
    <property type="entry name" value="PRK12299.1"/>
    <property type="match status" value="1"/>
</dbReference>
<dbReference type="Proteomes" id="UP000285138">
    <property type="component" value="Unassembled WGS sequence"/>
</dbReference>
<keyword evidence="5 9" id="KW-0547">Nucleotide-binding</keyword>
<feature type="domain" description="Obg" evidence="13">
    <location>
        <begin position="1"/>
        <end position="158"/>
    </location>
</feature>
<feature type="binding site" evidence="9">
    <location>
        <begin position="190"/>
        <end position="194"/>
    </location>
    <ligand>
        <name>GTP</name>
        <dbReference type="ChEBI" id="CHEBI:37565"/>
    </ligand>
</feature>
<keyword evidence="8 9" id="KW-0342">GTP-binding</keyword>
<evidence type="ECO:0000259" key="13">
    <source>
        <dbReference type="PROSITE" id="PS51883"/>
    </source>
</evidence>
<dbReference type="Gene3D" id="3.40.50.300">
    <property type="entry name" value="P-loop containing nucleotide triphosphate hydrolases"/>
    <property type="match status" value="1"/>
</dbReference>
<dbReference type="NCBIfam" id="TIGR00231">
    <property type="entry name" value="small_GTP"/>
    <property type="match status" value="1"/>
</dbReference>
<dbReference type="InterPro" id="IPR031167">
    <property type="entry name" value="G_OBG"/>
</dbReference>
<dbReference type="HAMAP" id="MF_01454">
    <property type="entry name" value="GTPase_Obg"/>
    <property type="match status" value="1"/>
</dbReference>
<evidence type="ECO:0000256" key="2">
    <source>
        <dbReference type="ARBA" id="ARBA00007699"/>
    </source>
</evidence>
<dbReference type="InterPro" id="IPR027417">
    <property type="entry name" value="P-loop_NTPase"/>
</dbReference>
<comment type="subunit">
    <text evidence="9">Monomer.</text>
</comment>
<evidence type="ECO:0000256" key="1">
    <source>
        <dbReference type="ARBA" id="ARBA00001946"/>
    </source>
</evidence>
<gene>
    <name evidence="14" type="primary">obgE</name>
    <name evidence="9" type="synonym">obg</name>
    <name evidence="14" type="ORF">D5R97_03600</name>
</gene>
<accession>A0A424YG13</accession>
<evidence type="ECO:0000256" key="10">
    <source>
        <dbReference type="SAM" id="MobiDB-lite"/>
    </source>
</evidence>
<comment type="cofactor">
    <cofactor evidence="1 9">
        <name>Mg(2+)</name>
        <dbReference type="ChEBI" id="CHEBI:18420"/>
    </cofactor>
</comment>
<feature type="binding site" evidence="9">
    <location>
        <begin position="310"/>
        <end position="312"/>
    </location>
    <ligand>
        <name>GTP</name>
        <dbReference type="ChEBI" id="CHEBI:37565"/>
    </ligand>
</feature>
<dbReference type="SUPFAM" id="SSF82051">
    <property type="entry name" value="Obg GTP-binding protein N-terminal domain"/>
    <property type="match status" value="1"/>
</dbReference>
<dbReference type="GO" id="GO:0005737">
    <property type="term" value="C:cytoplasm"/>
    <property type="evidence" value="ECO:0007669"/>
    <property type="project" value="UniProtKB-SubCell"/>
</dbReference>
<keyword evidence="3 9" id="KW-0963">Cytoplasm</keyword>
<feature type="binding site" evidence="9">
    <location>
        <begin position="282"/>
        <end position="285"/>
    </location>
    <ligand>
        <name>GTP</name>
        <dbReference type="ChEBI" id="CHEBI:37565"/>
    </ligand>
</feature>
<feature type="binding site" evidence="9">
    <location>
        <begin position="212"/>
        <end position="215"/>
    </location>
    <ligand>
        <name>GTP</name>
        <dbReference type="ChEBI" id="CHEBI:37565"/>
    </ligand>
</feature>
<dbReference type="NCBIfam" id="TIGR02729">
    <property type="entry name" value="Obg_CgtA"/>
    <property type="match status" value="1"/>
</dbReference>
<dbReference type="PROSITE" id="PS51881">
    <property type="entry name" value="OCT"/>
    <property type="match status" value="1"/>
</dbReference>
<dbReference type="Pfam" id="PF01018">
    <property type="entry name" value="GTP1_OBG"/>
    <property type="match status" value="1"/>
</dbReference>
<dbReference type="PANTHER" id="PTHR11702:SF31">
    <property type="entry name" value="MITOCHONDRIAL RIBOSOME-ASSOCIATED GTPASE 2"/>
    <property type="match status" value="1"/>
</dbReference>
<dbReference type="CDD" id="cd01898">
    <property type="entry name" value="Obg"/>
    <property type="match status" value="1"/>
</dbReference>
<evidence type="ECO:0000256" key="4">
    <source>
        <dbReference type="ARBA" id="ARBA00022723"/>
    </source>
</evidence>
<feature type="region of interest" description="Disordered" evidence="10">
    <location>
        <begin position="65"/>
        <end position="84"/>
    </location>
</feature>
<comment type="caution">
    <text evidence="14">The sequence shown here is derived from an EMBL/GenBank/DDBJ whole genome shotgun (WGS) entry which is preliminary data.</text>
</comment>
<evidence type="ECO:0000313" key="14">
    <source>
        <dbReference type="EMBL" id="RQD76830.1"/>
    </source>
</evidence>
<name>A0A424YG13_9FIRM</name>
<evidence type="ECO:0000256" key="6">
    <source>
        <dbReference type="ARBA" id="ARBA00022801"/>
    </source>
</evidence>
<dbReference type="InterPro" id="IPR006169">
    <property type="entry name" value="GTP1_OBG_dom"/>
</dbReference>
<dbReference type="PIRSF" id="PIRSF002401">
    <property type="entry name" value="GTP_bd_Obg/CgtA"/>
    <property type="match status" value="1"/>
</dbReference>
<dbReference type="SUPFAM" id="SSF102741">
    <property type="entry name" value="Obg GTP-binding protein C-terminal domain"/>
    <property type="match status" value="1"/>
</dbReference>
<keyword evidence="7 9" id="KW-0460">Magnesium</keyword>
<feature type="binding site" evidence="9">
    <location>
        <begin position="165"/>
        <end position="172"/>
    </location>
    <ligand>
        <name>GTP</name>
        <dbReference type="ChEBI" id="CHEBI:37565"/>
    </ligand>
</feature>
<reference evidence="14 15" key="1">
    <citation type="submission" date="2018-08" db="EMBL/GenBank/DDBJ databases">
        <title>The metabolism and importance of syntrophic acetate oxidation coupled to methane or sulfide production in haloalkaline environments.</title>
        <authorList>
            <person name="Timmers P.H.A."/>
            <person name="Vavourakis C.D."/>
            <person name="Sorokin D.Y."/>
            <person name="Sinninghe Damste J.S."/>
            <person name="Muyzer G."/>
            <person name="Stams A.J.M."/>
            <person name="Plugge C.M."/>
        </authorList>
    </citation>
    <scope>NUCLEOTIDE SEQUENCE [LARGE SCALE GENOMIC DNA]</scope>
    <source>
        <strain evidence="14">MSAO_Bac1</strain>
    </source>
</reference>
<evidence type="ECO:0000256" key="5">
    <source>
        <dbReference type="ARBA" id="ARBA00022741"/>
    </source>
</evidence>
<sequence>MFVDRAKVYVKGGDGGNGAVSFRREKYVSHGGPDGGDGGKGGDVVFEVDRGLRTLLDFKYRQHFKGGRGQHGQGKNRHGKGVPDLVVKVPPGTVIYDAEREEIIADLTEPGEKVVIARGGRGGRGNARFASPTRKAPRLVEKGEPGEERQVILELKLLAEVGLVGYPNSGKSTLLSRISAAKPKIASYPFTTLTPNLGQVQVAPGKSFVVADIPGIIEGAHQGVGLGLQFLRHIERTRVLLFILDAAETEGRDPLADFHSLQEELLQYSEKLKDKPGIIAANKVDLPRGKENLPRIKNELERQYPVFGISALTGEGVQELIYYISQSLDKIEEEELKEEKVPLQEEVKVYKPPEKEELEILFDGEVYQVKGKGIEKFVHMTDFDNEEAVDRLQRFFKRIKVEEALKKEGIQEGDTVRIGPMEFTYSEESFN</sequence>
<feature type="compositionally biased region" description="Basic residues" evidence="10">
    <location>
        <begin position="65"/>
        <end position="80"/>
    </location>
</feature>
<dbReference type="GO" id="GO:0042254">
    <property type="term" value="P:ribosome biogenesis"/>
    <property type="evidence" value="ECO:0007669"/>
    <property type="project" value="UniProtKB-UniRule"/>
</dbReference>
<dbReference type="Gene3D" id="2.70.210.12">
    <property type="entry name" value="GTP1/OBG domain"/>
    <property type="match status" value="1"/>
</dbReference>
<dbReference type="InterPro" id="IPR005225">
    <property type="entry name" value="Small_GTP-bd"/>
</dbReference>
<dbReference type="Pfam" id="PF01926">
    <property type="entry name" value="MMR_HSR1"/>
    <property type="match status" value="1"/>
</dbReference>
<feature type="region of interest" description="Disordered" evidence="10">
    <location>
        <begin position="118"/>
        <end position="137"/>
    </location>
</feature>
<dbReference type="InterPro" id="IPR006073">
    <property type="entry name" value="GTP-bd"/>
</dbReference>
<keyword evidence="6 9" id="KW-0378">Hydrolase</keyword>
<feature type="binding site" evidence="9">
    <location>
        <position position="192"/>
    </location>
    <ligand>
        <name>Mg(2+)</name>
        <dbReference type="ChEBI" id="CHEBI:18420"/>
    </ligand>
</feature>
<dbReference type="FunFam" id="2.70.210.12:FF:000001">
    <property type="entry name" value="GTPase Obg"/>
    <property type="match status" value="1"/>
</dbReference>
<dbReference type="NCBIfam" id="NF008955">
    <property type="entry name" value="PRK12297.1"/>
    <property type="match status" value="1"/>
</dbReference>
<dbReference type="PROSITE" id="PS00905">
    <property type="entry name" value="GTP1_OBG"/>
    <property type="match status" value="1"/>
</dbReference>
<evidence type="ECO:0000313" key="15">
    <source>
        <dbReference type="Proteomes" id="UP000285138"/>
    </source>
</evidence>
<keyword evidence="4 9" id="KW-0479">Metal-binding</keyword>
<feature type="domain" description="OBG-type G" evidence="11">
    <location>
        <begin position="159"/>
        <end position="329"/>
    </location>
</feature>
<dbReference type="NCBIfam" id="TIGR03595">
    <property type="entry name" value="Obg_CgtA_exten"/>
    <property type="match status" value="1"/>
</dbReference>
<dbReference type="AlphaFoldDB" id="A0A424YG13"/>
<dbReference type="GO" id="GO:0003924">
    <property type="term" value="F:GTPase activity"/>
    <property type="evidence" value="ECO:0007669"/>
    <property type="project" value="UniProtKB-UniRule"/>
</dbReference>
<dbReference type="PRINTS" id="PR00326">
    <property type="entry name" value="GTP1OBG"/>
</dbReference>
<evidence type="ECO:0000256" key="3">
    <source>
        <dbReference type="ARBA" id="ARBA00022490"/>
    </source>
</evidence>
<dbReference type="InterPro" id="IPR006074">
    <property type="entry name" value="GTP1-OBG_CS"/>
</dbReference>
<dbReference type="InterPro" id="IPR015349">
    <property type="entry name" value="OCT_dom"/>
</dbReference>
<dbReference type="SUPFAM" id="SSF52540">
    <property type="entry name" value="P-loop containing nucleoside triphosphate hydrolases"/>
    <property type="match status" value="1"/>
</dbReference>
<proteinExistence type="inferred from homology"/>
<dbReference type="PANTHER" id="PTHR11702">
    <property type="entry name" value="DEVELOPMENTALLY REGULATED GTP-BINDING PROTEIN-RELATED"/>
    <property type="match status" value="1"/>
</dbReference>
<comment type="function">
    <text evidence="9">An essential GTPase which binds GTP, GDP and possibly (p)ppGpp with moderate affinity, with high nucleotide exchange rates and a fairly low GTP hydrolysis rate. Plays a role in control of the cell cycle, stress response, ribosome biogenesis and in those bacteria that undergo differentiation, in morphogenesis control.</text>
</comment>
<dbReference type="Pfam" id="PF09269">
    <property type="entry name" value="DUF1967"/>
    <property type="match status" value="1"/>
</dbReference>
<dbReference type="GO" id="GO:0000287">
    <property type="term" value="F:magnesium ion binding"/>
    <property type="evidence" value="ECO:0007669"/>
    <property type="project" value="InterPro"/>
</dbReference>
<dbReference type="InterPro" id="IPR036726">
    <property type="entry name" value="GTP1_OBG_dom_sf"/>
</dbReference>
<dbReference type="InterPro" id="IPR014100">
    <property type="entry name" value="GTP-bd_Obg/CgtA"/>
</dbReference>
<protein>
    <recommendedName>
        <fullName evidence="9">GTPase Obg</fullName>
        <ecNumber evidence="9">3.6.5.-</ecNumber>
    </recommendedName>
    <alternativeName>
        <fullName evidence="9">GTP-binding protein Obg</fullName>
    </alternativeName>
</protein>
<comment type="subcellular location">
    <subcellularLocation>
        <location evidence="9">Cytoplasm</location>
    </subcellularLocation>
</comment>
<comment type="similarity">
    <text evidence="2 9">Belongs to the TRAFAC class OBG-HflX-like GTPase superfamily. OBG GTPase family.</text>
</comment>
<dbReference type="GO" id="GO:0005525">
    <property type="term" value="F:GTP binding"/>
    <property type="evidence" value="ECO:0007669"/>
    <property type="project" value="UniProtKB-UniRule"/>
</dbReference>